<evidence type="ECO:0000313" key="3">
    <source>
        <dbReference type="EMBL" id="AAL84885.1"/>
    </source>
</evidence>
<evidence type="ECO:0000259" key="2">
    <source>
        <dbReference type="Pfam" id="PF00931"/>
    </source>
</evidence>
<sequence length="76" mass="8430">GGVGKTTLAQLVFNTKGCFDLRIWICISDPFDAAGVARGIVQSVTYNPIGIHTRNTKRLYSGKKFLLVLNDVWMEN</sequence>
<feature type="non-terminal residue" evidence="3">
    <location>
        <position position="1"/>
    </location>
</feature>
<accession>Q8S3N0</accession>
<organism evidence="3">
    <name type="scientific">Mentha longifolia</name>
    <name type="common">Horse mint</name>
    <name type="synonym">Mentha spicata var. longifolia</name>
    <dbReference type="NCBI Taxonomy" id="38859"/>
    <lineage>
        <taxon>Eukaryota</taxon>
        <taxon>Viridiplantae</taxon>
        <taxon>Streptophyta</taxon>
        <taxon>Embryophyta</taxon>
        <taxon>Tracheophyta</taxon>
        <taxon>Spermatophyta</taxon>
        <taxon>Magnoliopsida</taxon>
        <taxon>eudicotyledons</taxon>
        <taxon>Gunneridae</taxon>
        <taxon>Pentapetalae</taxon>
        <taxon>asterids</taxon>
        <taxon>lamiids</taxon>
        <taxon>Lamiales</taxon>
        <taxon>Lamiaceae</taxon>
        <taxon>Nepetoideae</taxon>
        <taxon>Mentheae</taxon>
        <taxon>Menthinae</taxon>
        <taxon>Mentha</taxon>
    </lineage>
</organism>
<protein>
    <submittedName>
        <fullName evidence="3">NBS-LRR-like protein</fullName>
    </submittedName>
</protein>
<name>Q8S3N0_MENLO</name>
<proteinExistence type="predicted"/>
<evidence type="ECO:0000256" key="1">
    <source>
        <dbReference type="ARBA" id="ARBA00022821"/>
    </source>
</evidence>
<dbReference type="EMBL" id="AF481104">
    <property type="protein sequence ID" value="AAL84885.1"/>
    <property type="molecule type" value="Genomic_DNA"/>
</dbReference>
<keyword evidence="1" id="KW-0611">Plant defense</keyword>
<dbReference type="GO" id="GO:0006952">
    <property type="term" value="P:defense response"/>
    <property type="evidence" value="ECO:0007669"/>
    <property type="project" value="UniProtKB-KW"/>
</dbReference>
<dbReference type="GO" id="GO:0043531">
    <property type="term" value="F:ADP binding"/>
    <property type="evidence" value="ECO:0007669"/>
    <property type="project" value="InterPro"/>
</dbReference>
<dbReference type="InterPro" id="IPR002182">
    <property type="entry name" value="NB-ARC"/>
</dbReference>
<dbReference type="AlphaFoldDB" id="Q8S3N0"/>
<reference evidence="3" key="1">
    <citation type="submission" date="2002-02" db="EMBL/GenBank/DDBJ databases">
        <title>Mentha longifolia NBS-LRR-like sequence.</title>
        <authorList>
            <person name="Davis T.M."/>
            <person name="Vining K.J."/>
            <person name="Smith C.A."/>
            <person name="Zhang Q."/>
        </authorList>
    </citation>
    <scope>NUCLEOTIDE SEQUENCE</scope>
</reference>
<dbReference type="PANTHER" id="PTHR36766:SF40">
    <property type="entry name" value="DISEASE RESISTANCE PROTEIN RGA3"/>
    <property type="match status" value="1"/>
</dbReference>
<dbReference type="InterPro" id="IPR027417">
    <property type="entry name" value="P-loop_NTPase"/>
</dbReference>
<dbReference type="Gene3D" id="3.40.50.300">
    <property type="entry name" value="P-loop containing nucleotide triphosphate hydrolases"/>
    <property type="match status" value="1"/>
</dbReference>
<dbReference type="SUPFAM" id="SSF52540">
    <property type="entry name" value="P-loop containing nucleoside triphosphate hydrolases"/>
    <property type="match status" value="1"/>
</dbReference>
<dbReference type="Pfam" id="PF00931">
    <property type="entry name" value="NB-ARC"/>
    <property type="match status" value="1"/>
</dbReference>
<dbReference type="PANTHER" id="PTHR36766">
    <property type="entry name" value="PLANT BROAD-SPECTRUM MILDEW RESISTANCE PROTEIN RPW8"/>
    <property type="match status" value="1"/>
</dbReference>
<feature type="domain" description="NB-ARC" evidence="2">
    <location>
        <begin position="1"/>
        <end position="75"/>
    </location>
</feature>